<dbReference type="InParanoid" id="B4D924"/>
<dbReference type="InterPro" id="IPR011990">
    <property type="entry name" value="TPR-like_helical_dom_sf"/>
</dbReference>
<evidence type="ECO:0000313" key="5">
    <source>
        <dbReference type="EMBL" id="EDY17069.1"/>
    </source>
</evidence>
<dbReference type="Pfam" id="PF13414">
    <property type="entry name" value="TPR_11"/>
    <property type="match status" value="1"/>
</dbReference>
<feature type="region of interest" description="Disordered" evidence="4">
    <location>
        <begin position="1"/>
        <end position="21"/>
    </location>
</feature>
<evidence type="ECO:0000256" key="1">
    <source>
        <dbReference type="ARBA" id="ARBA00022737"/>
    </source>
</evidence>
<evidence type="ECO:0000256" key="4">
    <source>
        <dbReference type="SAM" id="MobiDB-lite"/>
    </source>
</evidence>
<dbReference type="SMART" id="SM00028">
    <property type="entry name" value="TPR"/>
    <property type="match status" value="4"/>
</dbReference>
<dbReference type="EMBL" id="ABVL01000024">
    <property type="protein sequence ID" value="EDY17069.1"/>
    <property type="molecule type" value="Genomic_DNA"/>
</dbReference>
<dbReference type="Gene3D" id="1.25.40.10">
    <property type="entry name" value="Tetratricopeptide repeat domain"/>
    <property type="match status" value="3"/>
</dbReference>
<reference evidence="5 6" key="1">
    <citation type="journal article" date="2011" name="J. Bacteriol.">
        <title>Genome sequence of Chthoniobacter flavus Ellin428, an aerobic heterotrophic soil bacterium.</title>
        <authorList>
            <person name="Kant R."/>
            <person name="van Passel M.W."/>
            <person name="Palva A."/>
            <person name="Lucas S."/>
            <person name="Lapidus A."/>
            <person name="Glavina Del Rio T."/>
            <person name="Dalin E."/>
            <person name="Tice H."/>
            <person name="Bruce D."/>
            <person name="Goodwin L."/>
            <person name="Pitluck S."/>
            <person name="Larimer F.W."/>
            <person name="Land M.L."/>
            <person name="Hauser L."/>
            <person name="Sangwan P."/>
            <person name="de Vos W.M."/>
            <person name="Janssen P.H."/>
            <person name="Smidt H."/>
        </authorList>
    </citation>
    <scope>NUCLEOTIDE SEQUENCE [LARGE SCALE GENOMIC DNA]</scope>
    <source>
        <strain evidence="5 6">Ellin428</strain>
    </source>
</reference>
<keyword evidence="6" id="KW-1185">Reference proteome</keyword>
<sequence>MLKKLAEQLQKSPDAEKPADPVAELRKKLVDFGKQASTLPPEQAAAQWLAMYDLYAALPAEALRSQYVTNYRDQLRTGSFFEQLPPGSAWDALITRLETRKTGDAWRDRGSQLLASVLRGDAAASSRVLKEIRAAMEDPKQAAERPMLDAQMLDMMEDSFEIAGGSDQWAAVFEKRLAQMEKAGPLYVGGSMITPPLVKAVGPEKAEALLRRALAIKARLVVNDEETHRLAVRLALQSIDQLPSPQWTLVRKVEDARLYEALAKRFPRSEPQDASDQARAATVYLASLVAENRIKEAAQFATDSRGILVNSVGGVNGSVMEEASRQSLSRPFNGLLRELLSSDPSLPYWHDYIQLSAQLGDSDKALALLREIVARPNLSLEIRGALRSHYVDALLAADQVEEGVKVLREKIQVEAKATNAAEKDLETQLKEMRSDGNRTLPSPLTVRSKYDDHYRVPLPDALEMDCLHLARLGHLLGQPELVEEGLAAAIANLAKVSDYQEGSSLEDIGLLMLQTGRGPQAEKFVSEFPVRPESGTSQLASLLGDRTEKLAVIYHLAGRHEDVFKLLEQSPYWGAGDLSGLDTNHFEVPLLFAAAKALAVTGKKEEALRVVKRLIESRGGYDPAYALFLELGGDGREAQLDAWARLDRFQERPLIWKAKLQLDAGRLDEAERTVRAAIAIDPSDGEEGKGDRMRAYAVLGDILEKKGDAAQAKIMRGAVEAIRLSENADDWWQAGLLQRAVKMYEEALEHFADAYCIQSRLALRYSELGDLARAEEHYRRAFELMPESFGRIESHCFGCEGTFSNQRAQDIAERVFTQLAAAPGARPQVFYLLGYLREEEGRYEEAVEQFRQAVQLDPDYFNAWKHLLDAAGRSEHAQADIEKATLALLRLDPAMKHDNVNFSGIRNLRVLWDAILAAEKARPVREFGPIFRLPQAALAMEQRQKAMIAMGQGETAGMNQEMPGPGKNLREEFHRNQALNGLDGLLELINRRP</sequence>
<accession>B4D924</accession>
<keyword evidence="2 3" id="KW-0802">TPR repeat</keyword>
<gene>
    <name evidence="5" type="ORF">CfE428DRAFT_5414</name>
</gene>
<dbReference type="PROSITE" id="PS50005">
    <property type="entry name" value="TPR"/>
    <property type="match status" value="2"/>
</dbReference>
<dbReference type="PANTHER" id="PTHR45586:SF1">
    <property type="entry name" value="LIPOPOLYSACCHARIDE ASSEMBLY PROTEIN B"/>
    <property type="match status" value="1"/>
</dbReference>
<dbReference type="AlphaFoldDB" id="B4D924"/>
<evidence type="ECO:0000256" key="2">
    <source>
        <dbReference type="ARBA" id="ARBA00022803"/>
    </source>
</evidence>
<keyword evidence="1" id="KW-0677">Repeat</keyword>
<proteinExistence type="predicted"/>
<dbReference type="Pfam" id="PF13181">
    <property type="entry name" value="TPR_8"/>
    <property type="match status" value="1"/>
</dbReference>
<evidence type="ECO:0000256" key="3">
    <source>
        <dbReference type="PROSITE-ProRule" id="PRU00339"/>
    </source>
</evidence>
<protein>
    <submittedName>
        <fullName evidence="5">TPR repeat-containing protein</fullName>
    </submittedName>
</protein>
<dbReference type="PROSITE" id="PS50293">
    <property type="entry name" value="TPR_REGION"/>
    <property type="match status" value="1"/>
</dbReference>
<feature type="repeat" description="TPR" evidence="3">
    <location>
        <begin position="755"/>
        <end position="788"/>
    </location>
</feature>
<comment type="caution">
    <text evidence="5">The sequence shown here is derived from an EMBL/GenBank/DDBJ whole genome shotgun (WGS) entry which is preliminary data.</text>
</comment>
<evidence type="ECO:0000313" key="6">
    <source>
        <dbReference type="Proteomes" id="UP000005824"/>
    </source>
</evidence>
<dbReference type="PANTHER" id="PTHR45586">
    <property type="entry name" value="TPR REPEAT-CONTAINING PROTEIN PA4667"/>
    <property type="match status" value="1"/>
</dbReference>
<feature type="repeat" description="TPR" evidence="3">
    <location>
        <begin position="827"/>
        <end position="860"/>
    </location>
</feature>
<organism evidence="5 6">
    <name type="scientific">Chthoniobacter flavus Ellin428</name>
    <dbReference type="NCBI Taxonomy" id="497964"/>
    <lineage>
        <taxon>Bacteria</taxon>
        <taxon>Pseudomonadati</taxon>
        <taxon>Verrucomicrobiota</taxon>
        <taxon>Spartobacteria</taxon>
        <taxon>Chthoniobacterales</taxon>
        <taxon>Chthoniobacteraceae</taxon>
        <taxon>Chthoniobacter</taxon>
    </lineage>
</organism>
<name>B4D924_9BACT</name>
<dbReference type="InterPro" id="IPR019734">
    <property type="entry name" value="TPR_rpt"/>
</dbReference>
<dbReference type="STRING" id="497964.CfE428DRAFT_5414"/>
<dbReference type="eggNOG" id="COG0457">
    <property type="taxonomic scope" value="Bacteria"/>
</dbReference>
<dbReference type="Proteomes" id="UP000005824">
    <property type="component" value="Unassembled WGS sequence"/>
</dbReference>
<dbReference type="SUPFAM" id="SSF48452">
    <property type="entry name" value="TPR-like"/>
    <property type="match status" value="2"/>
</dbReference>
<dbReference type="InterPro" id="IPR051012">
    <property type="entry name" value="CellSynth/LPSAsmb/PSIAsmb"/>
</dbReference>